<evidence type="ECO:0000256" key="2">
    <source>
        <dbReference type="ARBA" id="ARBA00022840"/>
    </source>
</evidence>
<dbReference type="PRINTS" id="PR00819">
    <property type="entry name" value="CBXCFQXSUPER"/>
</dbReference>
<dbReference type="Gene3D" id="3.40.50.300">
    <property type="entry name" value="P-loop containing nucleotide triphosphate hydrolases"/>
    <property type="match status" value="1"/>
</dbReference>
<dbReference type="EMBL" id="MLIQ01000049">
    <property type="protein sequence ID" value="OHU46123.1"/>
    <property type="molecule type" value="Genomic_DNA"/>
</dbReference>
<comment type="caution">
    <text evidence="3">The sequence shown here is derived from an EMBL/GenBank/DDBJ whole genome shotgun (WGS) entry which is preliminary data.</text>
</comment>
<accession>A0A1S1LFK8</accession>
<organism evidence="3 4">
    <name type="scientific">Mycobacteroides chelonae</name>
    <name type="common">Mycobacterium chelonae</name>
    <dbReference type="NCBI Taxonomy" id="1774"/>
    <lineage>
        <taxon>Bacteria</taxon>
        <taxon>Bacillati</taxon>
        <taxon>Actinomycetota</taxon>
        <taxon>Actinomycetes</taxon>
        <taxon>Mycobacteriales</taxon>
        <taxon>Mycobacteriaceae</taxon>
        <taxon>Mycobacteroides</taxon>
    </lineage>
</organism>
<dbReference type="AlphaFoldDB" id="A0A1S1LFK8"/>
<dbReference type="GO" id="GO:0005524">
    <property type="term" value="F:ATP binding"/>
    <property type="evidence" value="ECO:0007669"/>
    <property type="project" value="UniProtKB-KW"/>
</dbReference>
<keyword evidence="1" id="KW-0547">Nucleotide-binding</keyword>
<dbReference type="InterPro" id="IPR027417">
    <property type="entry name" value="P-loop_NTPase"/>
</dbReference>
<dbReference type="SUPFAM" id="SSF52540">
    <property type="entry name" value="P-loop containing nucleoside triphosphate hydrolases"/>
    <property type="match status" value="1"/>
</dbReference>
<gene>
    <name evidence="3" type="ORF">BKG82_28510</name>
</gene>
<sequence>MKKQARDYQREHPGTSYTAALAAVTSTAAAGARSTGWEPLVRPEVVGRLDALVLRYEEGRRVGEERQLRAVFTGHAGTGKTTAAGILARKLGLAGPVVWASSNRDLRDAMDAAEGGVLVLEDPHALFALPWDVMTHALTELADRGSRLAVIWMQYNDGDWDRGLGTADDHERSVRRSWVQTYLDTNFVERVVFPSLSAQDIVDVLAAHAADAGYVLTGDATEVLDRKIIELSTMSTPNGVPVLDRYGNARFGRAAAEAAIRHISERTTTGGSLGLTDPSELTPGDVIAGVDATLEEPLRQTYLWIAGPQA</sequence>
<dbReference type="Proteomes" id="UP000180043">
    <property type="component" value="Unassembled WGS sequence"/>
</dbReference>
<evidence type="ECO:0008006" key="5">
    <source>
        <dbReference type="Google" id="ProtNLM"/>
    </source>
</evidence>
<evidence type="ECO:0000313" key="4">
    <source>
        <dbReference type="Proteomes" id="UP000180043"/>
    </source>
</evidence>
<protein>
    <recommendedName>
        <fullName evidence="5">AAA family ATPase</fullName>
    </recommendedName>
</protein>
<evidence type="ECO:0000313" key="3">
    <source>
        <dbReference type="EMBL" id="OHU46123.1"/>
    </source>
</evidence>
<name>A0A1S1LFK8_MYCCH</name>
<proteinExistence type="predicted"/>
<reference evidence="3 4" key="1">
    <citation type="submission" date="2016-10" db="EMBL/GenBank/DDBJ databases">
        <title>Evaluation of Human, Veterinary and Environmental Mycobacterium chelonae Isolates by Core Genome Phylogenomic Analysis, Targeted Gene Comparison, and Anti-microbial Susceptibility Patterns: A Tale of Mistaken Identities.</title>
        <authorList>
            <person name="Fogelson S.B."/>
            <person name="Camus A.C."/>
            <person name="Lorenz W."/>
            <person name="Vasireddy R."/>
            <person name="Vasireddy S."/>
            <person name="Smith T."/>
            <person name="Brown-Elliott B.A."/>
            <person name="Wallace R.J.Jr."/>
            <person name="Hasan N.A."/>
            <person name="Reischl U."/>
            <person name="Sanchez S."/>
        </authorList>
    </citation>
    <scope>NUCLEOTIDE SEQUENCE [LARGE SCALE GENOMIC DNA]</scope>
    <source>
        <strain evidence="3 4">15515</strain>
    </source>
</reference>
<evidence type="ECO:0000256" key="1">
    <source>
        <dbReference type="ARBA" id="ARBA00022741"/>
    </source>
</evidence>
<dbReference type="InterPro" id="IPR000641">
    <property type="entry name" value="CbxX/CfxQ"/>
</dbReference>
<keyword evidence="2" id="KW-0067">ATP-binding</keyword>